<proteinExistence type="predicted"/>
<feature type="transmembrane region" description="Helical" evidence="1">
    <location>
        <begin position="164"/>
        <end position="184"/>
    </location>
</feature>
<comment type="caution">
    <text evidence="2">The sequence shown here is derived from an EMBL/GenBank/DDBJ whole genome shotgun (WGS) entry which is preliminary data.</text>
</comment>
<dbReference type="eggNOG" id="ENOG502SM65">
    <property type="taxonomic scope" value="Eukaryota"/>
</dbReference>
<evidence type="ECO:0000313" key="3">
    <source>
        <dbReference type="Proteomes" id="UP000054988"/>
    </source>
</evidence>
<feature type="transmembrane region" description="Helical" evidence="1">
    <location>
        <begin position="82"/>
        <end position="110"/>
    </location>
</feature>
<protein>
    <submittedName>
        <fullName evidence="2">Uncharacterized protein</fullName>
    </submittedName>
</protein>
<feature type="transmembrane region" description="Helical" evidence="1">
    <location>
        <begin position="130"/>
        <end position="152"/>
    </location>
</feature>
<dbReference type="EMBL" id="LATX01001013">
    <property type="protein sequence ID" value="KTB44040.1"/>
    <property type="molecule type" value="Genomic_DNA"/>
</dbReference>
<sequence length="304" mass="33662">MAIPHRMVLFSFQAGHIKTDSPNFSTPEARMAEPESSLMFERCLYIGNTFAGIIYGFELCLAFKTIYLLLRDQSQARGHKIFFISYIMVILLVQSLAVASNVAAGQLMWIEHRDFPRGPIGYHFATSTKSWNNFTGIGSVELSVFLGNLLLLYRCYVIWGSLPVMILPAILFLTSSAMAIMAIIQSAGTSVFAHRAANYIVLWVAFLSSLNVLLTCLISLRLIMARRRLRKLGMLAPKQYTSIVAILVESSLLFTVFGVIFAVTLGKGVTVYTIFSVFAGLSAGISPMLIIYRVARGTAWSTVQ</sequence>
<evidence type="ECO:0000313" key="2">
    <source>
        <dbReference type="EMBL" id="KTB44040.1"/>
    </source>
</evidence>
<organism evidence="2 3">
    <name type="scientific">Moniliophthora roreri</name>
    <name type="common">Frosty pod rot fungus</name>
    <name type="synonym">Monilia roreri</name>
    <dbReference type="NCBI Taxonomy" id="221103"/>
    <lineage>
        <taxon>Eukaryota</taxon>
        <taxon>Fungi</taxon>
        <taxon>Dikarya</taxon>
        <taxon>Basidiomycota</taxon>
        <taxon>Agaricomycotina</taxon>
        <taxon>Agaricomycetes</taxon>
        <taxon>Agaricomycetidae</taxon>
        <taxon>Agaricales</taxon>
        <taxon>Marasmiineae</taxon>
        <taxon>Marasmiaceae</taxon>
        <taxon>Moniliophthora</taxon>
    </lineage>
</organism>
<name>A0A0W0G649_MONRR</name>
<reference evidence="2 3" key="1">
    <citation type="submission" date="2015-12" db="EMBL/GenBank/DDBJ databases">
        <title>Draft genome sequence of Moniliophthora roreri, the causal agent of frosty pod rot of cacao.</title>
        <authorList>
            <person name="Aime M.C."/>
            <person name="Diaz-Valderrama J.R."/>
            <person name="Kijpornyongpan T."/>
            <person name="Phillips-Mora W."/>
        </authorList>
    </citation>
    <scope>NUCLEOTIDE SEQUENCE [LARGE SCALE GENOMIC DNA]</scope>
    <source>
        <strain evidence="2 3">MCA 2952</strain>
    </source>
</reference>
<gene>
    <name evidence="2" type="ORF">WG66_3381</name>
</gene>
<feature type="transmembrane region" description="Helical" evidence="1">
    <location>
        <begin position="45"/>
        <end position="70"/>
    </location>
</feature>
<keyword evidence="1" id="KW-1133">Transmembrane helix</keyword>
<accession>A0A0W0G649</accession>
<keyword evidence="1" id="KW-0472">Membrane</keyword>
<dbReference type="AlphaFoldDB" id="A0A0W0G649"/>
<feature type="transmembrane region" description="Helical" evidence="1">
    <location>
        <begin position="240"/>
        <end position="263"/>
    </location>
</feature>
<keyword evidence="1" id="KW-0812">Transmembrane</keyword>
<evidence type="ECO:0000256" key="1">
    <source>
        <dbReference type="SAM" id="Phobius"/>
    </source>
</evidence>
<dbReference type="Proteomes" id="UP000054988">
    <property type="component" value="Unassembled WGS sequence"/>
</dbReference>
<feature type="transmembrane region" description="Helical" evidence="1">
    <location>
        <begin position="196"/>
        <end position="220"/>
    </location>
</feature>
<feature type="transmembrane region" description="Helical" evidence="1">
    <location>
        <begin position="269"/>
        <end position="292"/>
    </location>
</feature>